<proteinExistence type="predicted"/>
<dbReference type="OrthoDB" id="4897479at2759"/>
<comment type="caution">
    <text evidence="1">The sequence shown here is derived from an EMBL/GenBank/DDBJ whole genome shotgun (WGS) entry which is preliminary data.</text>
</comment>
<reference evidence="1" key="1">
    <citation type="submission" date="2021-08" db="EMBL/GenBank/DDBJ databases">
        <title>Chromosome-Level Trichoderma cornu-damae using Hi-C Data.</title>
        <authorList>
            <person name="Kim C.S."/>
        </authorList>
    </citation>
    <scope>NUCLEOTIDE SEQUENCE</scope>
    <source>
        <strain evidence="1">KA19-0412C</strain>
    </source>
</reference>
<accession>A0A9P8QTK9</accession>
<evidence type="ECO:0000313" key="2">
    <source>
        <dbReference type="Proteomes" id="UP000827724"/>
    </source>
</evidence>
<keyword evidence="2" id="KW-1185">Reference proteome</keyword>
<evidence type="ECO:0000313" key="1">
    <source>
        <dbReference type="EMBL" id="KAH6609048.1"/>
    </source>
</evidence>
<organism evidence="1 2">
    <name type="scientific">Trichoderma cornu-damae</name>
    <dbReference type="NCBI Taxonomy" id="654480"/>
    <lineage>
        <taxon>Eukaryota</taxon>
        <taxon>Fungi</taxon>
        <taxon>Dikarya</taxon>
        <taxon>Ascomycota</taxon>
        <taxon>Pezizomycotina</taxon>
        <taxon>Sordariomycetes</taxon>
        <taxon>Hypocreomycetidae</taxon>
        <taxon>Hypocreales</taxon>
        <taxon>Hypocreaceae</taxon>
        <taxon>Trichoderma</taxon>
    </lineage>
</organism>
<gene>
    <name evidence="1" type="ORF">Trco_002394</name>
</gene>
<sequence>MSTPLDKHATAFTTLCPEIRLRIWEVAIGSPSVRRIYASITPGHPISPTPDLVRSTATARAGLAVSRADRDLIRRWIVPDEIPFACGCDGPCPLRQGVLRYNAARDIVCFANMLPVDSSLKTALPWSFYGFYRLEKSIGAWAHGIQKVAIELDRSILVDLDWEPSAQASVCMCLTYFCILFLRLQRLYAVYEPADGWLNQDAADEESEPQEAAPREMTADSVGALIPWCDEGETDAGHYADTCNGDAYFSGMAALEWLKSRRGNAALVQEVTQLSRWRDKLRQQCRGLADKGSWGLTRDEQDCLSGVSVRYLLHLRQT</sequence>
<protein>
    <submittedName>
        <fullName evidence="1">Uncharacterized protein</fullName>
    </submittedName>
</protein>
<dbReference type="Proteomes" id="UP000827724">
    <property type="component" value="Unassembled WGS sequence"/>
</dbReference>
<dbReference type="AlphaFoldDB" id="A0A9P8QTK9"/>
<dbReference type="EMBL" id="JAIWOZ010000002">
    <property type="protein sequence ID" value="KAH6609048.1"/>
    <property type="molecule type" value="Genomic_DNA"/>
</dbReference>
<name>A0A9P8QTK9_9HYPO</name>